<organism evidence="2 3">
    <name type="scientific">Zingiber officinale</name>
    <name type="common">Ginger</name>
    <name type="synonym">Amomum zingiber</name>
    <dbReference type="NCBI Taxonomy" id="94328"/>
    <lineage>
        <taxon>Eukaryota</taxon>
        <taxon>Viridiplantae</taxon>
        <taxon>Streptophyta</taxon>
        <taxon>Embryophyta</taxon>
        <taxon>Tracheophyta</taxon>
        <taxon>Spermatophyta</taxon>
        <taxon>Magnoliopsida</taxon>
        <taxon>Liliopsida</taxon>
        <taxon>Zingiberales</taxon>
        <taxon>Zingiberaceae</taxon>
        <taxon>Zingiber</taxon>
    </lineage>
</organism>
<evidence type="ECO:0000256" key="1">
    <source>
        <dbReference type="SAM" id="MobiDB-lite"/>
    </source>
</evidence>
<gene>
    <name evidence="2" type="ORF">ZIOFF_040085</name>
</gene>
<dbReference type="EMBL" id="JACMSC010000011">
    <property type="protein sequence ID" value="KAG6500242.1"/>
    <property type="molecule type" value="Genomic_DNA"/>
</dbReference>
<reference evidence="2 3" key="1">
    <citation type="submission" date="2020-08" db="EMBL/GenBank/DDBJ databases">
        <title>Plant Genome Project.</title>
        <authorList>
            <person name="Zhang R.-G."/>
        </authorList>
    </citation>
    <scope>NUCLEOTIDE SEQUENCE [LARGE SCALE GENOMIC DNA]</scope>
    <source>
        <tissue evidence="2">Rhizome</tissue>
    </source>
</reference>
<dbReference type="Gene3D" id="2.30.30.140">
    <property type="match status" value="1"/>
</dbReference>
<sequence>MRASFSSIWIMEEAFRAAEKGRKDFFGGDDIGYLDIALGHMLCLLLNEERADVVAGSLVVLDVAAVAERERARSPAPDKTDLSKIACYGEREREIGRGCVPAVSREGLGELGDDDGVDDLILVLADVRVDSTYGVDSEGGGETAAGSGADLKRGGGKTGYCGGEHQRRRHDRVTASRVEVGGELKIPEKGAVLATDSNFFLVSRCADSEKGLKDFIQRNPSPSEAKARAGCEESITVLLAQVKPKLPKLPLFLPGMIVIVKNPKNPFHMYSGIV</sequence>
<dbReference type="GO" id="GO:0009767">
    <property type="term" value="P:photosynthetic electron transport chain"/>
    <property type="evidence" value="ECO:0007669"/>
    <property type="project" value="InterPro"/>
</dbReference>
<dbReference type="SUPFAM" id="SSF47616">
    <property type="entry name" value="GST C-terminal domain-like"/>
    <property type="match status" value="1"/>
</dbReference>
<dbReference type="Gene3D" id="1.20.1050.10">
    <property type="match status" value="1"/>
</dbReference>
<dbReference type="Proteomes" id="UP000734854">
    <property type="component" value="Unassembled WGS sequence"/>
</dbReference>
<dbReference type="PANTHER" id="PTHR35494:SF1">
    <property type="entry name" value="NAD(P)H-QUINONE OXIDOREDUCTASE SUBUNIT S, CHLOROPLASTIC"/>
    <property type="match status" value="1"/>
</dbReference>
<dbReference type="InterPro" id="IPR021659">
    <property type="entry name" value="NdhS"/>
</dbReference>
<evidence type="ECO:0000313" key="3">
    <source>
        <dbReference type="Proteomes" id="UP000734854"/>
    </source>
</evidence>
<dbReference type="AlphaFoldDB" id="A0A8J5GAS3"/>
<dbReference type="InterPro" id="IPR036282">
    <property type="entry name" value="Glutathione-S-Trfase_C_sf"/>
</dbReference>
<feature type="region of interest" description="Disordered" evidence="1">
    <location>
        <begin position="134"/>
        <end position="173"/>
    </location>
</feature>
<comment type="caution">
    <text evidence="2">The sequence shown here is derived from an EMBL/GenBank/DDBJ whole genome shotgun (WGS) entry which is preliminary data.</text>
</comment>
<evidence type="ECO:0000313" key="2">
    <source>
        <dbReference type="EMBL" id="KAG6500242.1"/>
    </source>
</evidence>
<dbReference type="PANTHER" id="PTHR35494">
    <property type="entry name" value="NAD(P)H-QUINONE OXIDOREDUCTASE SUBUNIT S, CHLOROPLASTIC"/>
    <property type="match status" value="1"/>
</dbReference>
<accession>A0A8J5GAS3</accession>
<keyword evidence="3" id="KW-1185">Reference proteome</keyword>
<protein>
    <submittedName>
        <fullName evidence="2">Uncharacterized protein</fullName>
    </submittedName>
</protein>
<proteinExistence type="predicted"/>
<name>A0A8J5GAS3_ZINOF</name>